<organism evidence="2 3">
    <name type="scientific">Streptomyces niveus</name>
    <name type="common">Streptomyces spheroides</name>
    <dbReference type="NCBI Taxonomy" id="193462"/>
    <lineage>
        <taxon>Bacteria</taxon>
        <taxon>Bacillati</taxon>
        <taxon>Actinomycetota</taxon>
        <taxon>Actinomycetes</taxon>
        <taxon>Kitasatosporales</taxon>
        <taxon>Streptomycetaceae</taxon>
        <taxon>Streptomyces</taxon>
    </lineage>
</organism>
<evidence type="ECO:0000313" key="2">
    <source>
        <dbReference type="EMBL" id="WUX54211.1"/>
    </source>
</evidence>
<dbReference type="Proteomes" id="UP001432209">
    <property type="component" value="Chromosome"/>
</dbReference>
<reference evidence="2" key="1">
    <citation type="submission" date="2022-10" db="EMBL/GenBank/DDBJ databases">
        <title>The complete genomes of actinobacterial strains from the NBC collection.</title>
        <authorList>
            <person name="Joergensen T.S."/>
            <person name="Alvarez Arevalo M."/>
            <person name="Sterndorff E.B."/>
            <person name="Faurdal D."/>
            <person name="Vuksanovic O."/>
            <person name="Mourched A.-S."/>
            <person name="Charusanti P."/>
            <person name="Shaw S."/>
            <person name="Blin K."/>
            <person name="Weber T."/>
        </authorList>
    </citation>
    <scope>NUCLEOTIDE SEQUENCE</scope>
    <source>
        <strain evidence="2">NBC_01432</strain>
    </source>
</reference>
<dbReference type="RefSeq" id="WP_329077829.1">
    <property type="nucleotide sequence ID" value="NZ_CP109495.1"/>
</dbReference>
<sequence length="249" mass="25826">MVNNVGWADLLPSVATDAAPFVKSLGKFQDSLATYGVGTGIAGLEGLNQIVYEANAARAIWMKPDQEHVKPSLTRLAFGVLNATGYALYGAGAGGGLGRYATGGGLLLVTASNVLKQHFLPAEEMYRPPRPDAILPLHRGDVARFARARPPAAPPVADDRWLRAGELESGTLRPPSTPAAETVTVAVNSVVAATAAVAVPRRGRSRSLSDIELSDINSAPPTGPAAVRRGSTGHAVPPSRSNSARGPAR</sequence>
<keyword evidence="3" id="KW-1185">Reference proteome</keyword>
<feature type="region of interest" description="Disordered" evidence="1">
    <location>
        <begin position="201"/>
        <end position="249"/>
    </location>
</feature>
<name>A0ABZ2A7M4_STRNV</name>
<dbReference type="EMBL" id="CP109495">
    <property type="protein sequence ID" value="WUX54211.1"/>
    <property type="molecule type" value="Genomic_DNA"/>
</dbReference>
<protein>
    <submittedName>
        <fullName evidence="2">Uncharacterized protein</fullName>
    </submittedName>
</protein>
<proteinExistence type="predicted"/>
<evidence type="ECO:0000256" key="1">
    <source>
        <dbReference type="SAM" id="MobiDB-lite"/>
    </source>
</evidence>
<gene>
    <name evidence="2" type="ORF">OG442_23145</name>
</gene>
<evidence type="ECO:0000313" key="3">
    <source>
        <dbReference type="Proteomes" id="UP001432209"/>
    </source>
</evidence>
<accession>A0ABZ2A7M4</accession>
<feature type="compositionally biased region" description="Polar residues" evidence="1">
    <location>
        <begin position="239"/>
        <end position="249"/>
    </location>
</feature>